<dbReference type="EMBL" id="JBHSFG010000030">
    <property type="protein sequence ID" value="MFC4466811.1"/>
    <property type="molecule type" value="Genomic_DNA"/>
</dbReference>
<accession>A0ABV8YRB1</accession>
<comment type="similarity">
    <text evidence="1">Belongs to the short-chain dehydrogenases/reductases (SDR) family.</text>
</comment>
<gene>
    <name evidence="4" type="ORF">ACFPH6_20140</name>
</gene>
<dbReference type="EC" id="1.1.1.-" evidence="4"/>
<dbReference type="GO" id="GO:0016491">
    <property type="term" value="F:oxidoreductase activity"/>
    <property type="evidence" value="ECO:0007669"/>
    <property type="project" value="UniProtKB-KW"/>
</dbReference>
<dbReference type="Gene3D" id="3.40.50.720">
    <property type="entry name" value="NAD(P)-binding Rossmann-like Domain"/>
    <property type="match status" value="1"/>
</dbReference>
<dbReference type="Pfam" id="PF13561">
    <property type="entry name" value="adh_short_C2"/>
    <property type="match status" value="1"/>
</dbReference>
<dbReference type="PANTHER" id="PTHR42760">
    <property type="entry name" value="SHORT-CHAIN DEHYDROGENASES/REDUCTASES FAMILY MEMBER"/>
    <property type="match status" value="1"/>
</dbReference>
<protein>
    <submittedName>
        <fullName evidence="4">SDR family NAD(P)-dependent oxidoreductase</fullName>
        <ecNumber evidence="4">1.1.1.-</ecNumber>
    </submittedName>
</protein>
<reference evidence="5" key="1">
    <citation type="journal article" date="2019" name="Int. J. Syst. Evol. Microbiol.">
        <title>The Global Catalogue of Microorganisms (GCM) 10K type strain sequencing project: providing services to taxonomists for standard genome sequencing and annotation.</title>
        <authorList>
            <consortium name="The Broad Institute Genomics Platform"/>
            <consortium name="The Broad Institute Genome Sequencing Center for Infectious Disease"/>
            <person name="Wu L."/>
            <person name="Ma J."/>
        </authorList>
    </citation>
    <scope>NUCLEOTIDE SEQUENCE [LARGE SCALE GENOMIC DNA]</scope>
    <source>
        <strain evidence="5">DT43</strain>
    </source>
</reference>
<dbReference type="SUPFAM" id="SSF51735">
    <property type="entry name" value="NAD(P)-binding Rossmann-fold domains"/>
    <property type="match status" value="1"/>
</dbReference>
<evidence type="ECO:0000313" key="4">
    <source>
        <dbReference type="EMBL" id="MFC4466811.1"/>
    </source>
</evidence>
<dbReference type="CDD" id="cd05233">
    <property type="entry name" value="SDR_c"/>
    <property type="match status" value="1"/>
</dbReference>
<name>A0ABV8YRB1_9ACTN</name>
<keyword evidence="2 4" id="KW-0560">Oxidoreductase</keyword>
<feature type="region of interest" description="Disordered" evidence="3">
    <location>
        <begin position="260"/>
        <end position="284"/>
    </location>
</feature>
<evidence type="ECO:0000256" key="3">
    <source>
        <dbReference type="SAM" id="MobiDB-lite"/>
    </source>
</evidence>
<comment type="caution">
    <text evidence="4">The sequence shown here is derived from an EMBL/GenBank/DDBJ whole genome shotgun (WGS) entry which is preliminary data.</text>
</comment>
<sequence>MKRLEGKVSVITQAGSNFGRSSAEAHGLNGAKLYLQDWEERSDRLQRVVDDLRSKGVEVEAGIHDLTTGAGAAELTSAVMDRYGQVDVLVNTAMQAGHGVFLDLKEEEFDLSVARGLKSYFLTCQYIGEEMALKGYGKIINFTSIVADLGSGGAVPWGTVRGGVNALTYAVAQSLGEYGVRVVALARGAMESTPYTKEARDERLLRLPFKRLGLEDDVVGPLVFLATEDSDWITGSVVYCDGGYAHAAATDAEHRATSFPLDRRGTRADATEQRERDWIDADVP</sequence>
<dbReference type="InterPro" id="IPR002347">
    <property type="entry name" value="SDR_fam"/>
</dbReference>
<dbReference type="PRINTS" id="PR00081">
    <property type="entry name" value="GDHRDH"/>
</dbReference>
<dbReference type="InterPro" id="IPR036291">
    <property type="entry name" value="NAD(P)-bd_dom_sf"/>
</dbReference>
<dbReference type="PANTHER" id="PTHR42760:SF133">
    <property type="entry name" value="3-OXOACYL-[ACYL-CARRIER-PROTEIN] REDUCTASE"/>
    <property type="match status" value="1"/>
</dbReference>
<proteinExistence type="inferred from homology"/>
<keyword evidence="5" id="KW-1185">Reference proteome</keyword>
<dbReference type="RefSeq" id="WP_386343578.1">
    <property type="nucleotide sequence ID" value="NZ_JBHSFG010000030.1"/>
</dbReference>
<evidence type="ECO:0000256" key="2">
    <source>
        <dbReference type="ARBA" id="ARBA00023002"/>
    </source>
</evidence>
<organism evidence="4 5">
    <name type="scientific">Streptomyces xiangluensis</name>
    <dbReference type="NCBI Taxonomy" id="2665720"/>
    <lineage>
        <taxon>Bacteria</taxon>
        <taxon>Bacillati</taxon>
        <taxon>Actinomycetota</taxon>
        <taxon>Actinomycetes</taxon>
        <taxon>Kitasatosporales</taxon>
        <taxon>Streptomycetaceae</taxon>
        <taxon>Streptomyces</taxon>
    </lineage>
</organism>
<evidence type="ECO:0000313" key="5">
    <source>
        <dbReference type="Proteomes" id="UP001596012"/>
    </source>
</evidence>
<evidence type="ECO:0000256" key="1">
    <source>
        <dbReference type="ARBA" id="ARBA00006484"/>
    </source>
</evidence>
<dbReference type="Proteomes" id="UP001596012">
    <property type="component" value="Unassembled WGS sequence"/>
</dbReference>